<proteinExistence type="inferred from homology"/>
<evidence type="ECO:0000313" key="11">
    <source>
        <dbReference type="EMBL" id="MBP2367762.1"/>
    </source>
</evidence>
<dbReference type="InterPro" id="IPR055348">
    <property type="entry name" value="DctQ"/>
</dbReference>
<evidence type="ECO:0000256" key="3">
    <source>
        <dbReference type="ARBA" id="ARBA00022475"/>
    </source>
</evidence>
<evidence type="ECO:0000256" key="7">
    <source>
        <dbReference type="ARBA" id="ARBA00023136"/>
    </source>
</evidence>
<keyword evidence="4" id="KW-0997">Cell inner membrane</keyword>
<evidence type="ECO:0000256" key="9">
    <source>
        <dbReference type="SAM" id="Phobius"/>
    </source>
</evidence>
<feature type="domain" description="Tripartite ATP-independent periplasmic transporters DctQ component" evidence="10">
    <location>
        <begin position="27"/>
        <end position="156"/>
    </location>
</feature>
<evidence type="ECO:0000256" key="4">
    <source>
        <dbReference type="ARBA" id="ARBA00022519"/>
    </source>
</evidence>
<protein>
    <submittedName>
        <fullName evidence="11">TRAP-type C4-dicarboxylate transport system permease small subunit</fullName>
    </submittedName>
</protein>
<comment type="subcellular location">
    <subcellularLocation>
        <location evidence="1">Cell inner membrane</location>
        <topology evidence="1">Multi-pass membrane protein</topology>
    </subcellularLocation>
</comment>
<evidence type="ECO:0000256" key="6">
    <source>
        <dbReference type="ARBA" id="ARBA00022989"/>
    </source>
</evidence>
<comment type="similarity">
    <text evidence="8">Belongs to the TRAP transporter small permease family.</text>
</comment>
<accession>A0ABS4VUZ8</accession>
<feature type="transmembrane region" description="Helical" evidence="9">
    <location>
        <begin position="89"/>
        <end position="111"/>
    </location>
</feature>
<evidence type="ECO:0000256" key="2">
    <source>
        <dbReference type="ARBA" id="ARBA00022448"/>
    </source>
</evidence>
<evidence type="ECO:0000256" key="5">
    <source>
        <dbReference type="ARBA" id="ARBA00022692"/>
    </source>
</evidence>
<keyword evidence="3" id="KW-1003">Cell membrane</keyword>
<dbReference type="Proteomes" id="UP001519295">
    <property type="component" value="Unassembled WGS sequence"/>
</dbReference>
<keyword evidence="2" id="KW-0813">Transport</keyword>
<reference evidence="11 12" key="1">
    <citation type="submission" date="2021-03" db="EMBL/GenBank/DDBJ databases">
        <title>Sequencing the genomes of 1000 actinobacteria strains.</title>
        <authorList>
            <person name="Klenk H.-P."/>
        </authorList>
    </citation>
    <scope>NUCLEOTIDE SEQUENCE [LARGE SCALE GENOMIC DNA]</scope>
    <source>
        <strain evidence="11 12">DSM 45256</strain>
    </source>
</reference>
<keyword evidence="12" id="KW-1185">Reference proteome</keyword>
<dbReference type="PANTHER" id="PTHR35011">
    <property type="entry name" value="2,3-DIKETO-L-GULONATE TRAP TRANSPORTER SMALL PERMEASE PROTEIN YIAM"/>
    <property type="match status" value="1"/>
</dbReference>
<dbReference type="RefSeq" id="WP_210027936.1">
    <property type="nucleotide sequence ID" value="NZ_JAGINU010000001.1"/>
</dbReference>
<comment type="caution">
    <text evidence="11">The sequence shown here is derived from an EMBL/GenBank/DDBJ whole genome shotgun (WGS) entry which is preliminary data.</text>
</comment>
<evidence type="ECO:0000259" key="10">
    <source>
        <dbReference type="Pfam" id="PF04290"/>
    </source>
</evidence>
<keyword evidence="7 9" id="KW-0472">Membrane</keyword>
<dbReference type="InterPro" id="IPR007387">
    <property type="entry name" value="TRAP_DctQ"/>
</dbReference>
<gene>
    <name evidence="11" type="ORF">JOF36_003458</name>
</gene>
<keyword evidence="5 9" id="KW-0812">Transmembrane</keyword>
<keyword evidence="6 9" id="KW-1133">Transmembrane helix</keyword>
<evidence type="ECO:0000256" key="1">
    <source>
        <dbReference type="ARBA" id="ARBA00004429"/>
    </source>
</evidence>
<name>A0ABS4VUZ8_9PSEU</name>
<feature type="transmembrane region" description="Helical" evidence="9">
    <location>
        <begin position="131"/>
        <end position="155"/>
    </location>
</feature>
<dbReference type="EMBL" id="JAGINU010000001">
    <property type="protein sequence ID" value="MBP2367762.1"/>
    <property type="molecule type" value="Genomic_DNA"/>
</dbReference>
<feature type="transmembrane region" description="Helical" evidence="9">
    <location>
        <begin position="46"/>
        <end position="68"/>
    </location>
</feature>
<dbReference type="Pfam" id="PF04290">
    <property type="entry name" value="DctQ"/>
    <property type="match status" value="1"/>
</dbReference>
<evidence type="ECO:0000313" key="12">
    <source>
        <dbReference type="Proteomes" id="UP001519295"/>
    </source>
</evidence>
<sequence>MNAFATGLRRLEDALAAVAALALLVLTALMVLGVVLRYVVAEPLSWALGFTTEYLLTAIFFLGLPYTVRAGAHVRIDLLYRLLGTRARWWCTVVGGVLSALFVALLTWGGIRLAAGAWAGGDIPPPGGAELSWPVWTAVVMVPIGTGVALLRLLYLLAVPEQDLPADPAADSVATGEVDH</sequence>
<evidence type="ECO:0000256" key="8">
    <source>
        <dbReference type="ARBA" id="ARBA00038436"/>
    </source>
</evidence>
<organism evidence="11 12">
    <name type="scientific">Pseudonocardia parietis</name>
    <dbReference type="NCBI Taxonomy" id="570936"/>
    <lineage>
        <taxon>Bacteria</taxon>
        <taxon>Bacillati</taxon>
        <taxon>Actinomycetota</taxon>
        <taxon>Actinomycetes</taxon>
        <taxon>Pseudonocardiales</taxon>
        <taxon>Pseudonocardiaceae</taxon>
        <taxon>Pseudonocardia</taxon>
    </lineage>
</organism>
<feature type="transmembrane region" description="Helical" evidence="9">
    <location>
        <begin position="14"/>
        <end position="40"/>
    </location>
</feature>
<dbReference type="PANTHER" id="PTHR35011:SF10">
    <property type="entry name" value="TRAP TRANSPORTER SMALL PERMEASE PROTEIN"/>
    <property type="match status" value="1"/>
</dbReference>